<dbReference type="InterPro" id="IPR005467">
    <property type="entry name" value="His_kinase_dom"/>
</dbReference>
<keyword evidence="5 7" id="KW-0418">Kinase</keyword>
<evidence type="ECO:0000256" key="1">
    <source>
        <dbReference type="ARBA" id="ARBA00000085"/>
    </source>
</evidence>
<dbReference type="EMBL" id="JBHTIS010003299">
    <property type="protein sequence ID" value="MFD1051059.1"/>
    <property type="molecule type" value="Genomic_DNA"/>
</dbReference>
<dbReference type="SMART" id="SM00388">
    <property type="entry name" value="HisKA"/>
    <property type="match status" value="1"/>
</dbReference>
<comment type="subcellular location">
    <subcellularLocation>
        <location evidence="2">Cell membrane</location>
    </subcellularLocation>
</comment>
<organism evidence="7 8">
    <name type="scientific">Kibdelosporangium lantanae</name>
    <dbReference type="NCBI Taxonomy" id="1497396"/>
    <lineage>
        <taxon>Bacteria</taxon>
        <taxon>Bacillati</taxon>
        <taxon>Actinomycetota</taxon>
        <taxon>Actinomycetes</taxon>
        <taxon>Pseudonocardiales</taxon>
        <taxon>Pseudonocardiaceae</taxon>
        <taxon>Kibdelosporangium</taxon>
    </lineage>
</organism>
<dbReference type="Pfam" id="PF02518">
    <property type="entry name" value="HATPase_c"/>
    <property type="match status" value="1"/>
</dbReference>
<feature type="domain" description="Histidine kinase" evidence="6">
    <location>
        <begin position="27"/>
        <end position="231"/>
    </location>
</feature>
<comment type="caution">
    <text evidence="7">The sequence shown here is derived from an EMBL/GenBank/DDBJ whole genome shotgun (WGS) entry which is preliminary data.</text>
</comment>
<dbReference type="Gene3D" id="3.30.565.10">
    <property type="entry name" value="Histidine kinase-like ATPase, C-terminal domain"/>
    <property type="match status" value="1"/>
</dbReference>
<feature type="non-terminal residue" evidence="7">
    <location>
        <position position="231"/>
    </location>
</feature>
<dbReference type="SMART" id="SM00387">
    <property type="entry name" value="HATPase_c"/>
    <property type="match status" value="1"/>
</dbReference>
<dbReference type="CDD" id="cd00082">
    <property type="entry name" value="HisKA"/>
    <property type="match status" value="1"/>
</dbReference>
<evidence type="ECO:0000256" key="5">
    <source>
        <dbReference type="ARBA" id="ARBA00022777"/>
    </source>
</evidence>
<keyword evidence="8" id="KW-1185">Reference proteome</keyword>
<dbReference type="SUPFAM" id="SSF47384">
    <property type="entry name" value="Homodimeric domain of signal transducing histidine kinase"/>
    <property type="match status" value="1"/>
</dbReference>
<dbReference type="Proteomes" id="UP001597045">
    <property type="component" value="Unassembled WGS sequence"/>
</dbReference>
<evidence type="ECO:0000256" key="2">
    <source>
        <dbReference type="ARBA" id="ARBA00004236"/>
    </source>
</evidence>
<protein>
    <recommendedName>
        <fullName evidence="3">histidine kinase</fullName>
        <ecNumber evidence="3">2.7.13.3</ecNumber>
    </recommendedName>
</protein>
<sequence length="231" mass="26213">ARSYQDQQRRAEELAELDRAKTVFFSNISHEFRTPLTLILGPVAELRDRGDEVPAEQVRRELDVVHRNALRLSKLVTVLLDFSRIEAGRMQASYEPTDLAVLTSELASVFRSAIDKAGLVFTVDCAPLAEPVYLDRGMWEKVVFNLLSNALKFTFDGSIEVTVRPEGRHAVVSVQDTGIGVPDDQIPRLFERFHRIEWPEEGEYGHLGIVDRFDVIGHHAVEVEEELVFRS</sequence>
<keyword evidence="5 7" id="KW-0808">Transferase</keyword>
<evidence type="ECO:0000259" key="6">
    <source>
        <dbReference type="PROSITE" id="PS50109"/>
    </source>
</evidence>
<comment type="catalytic activity">
    <reaction evidence="1">
        <text>ATP + protein L-histidine = ADP + protein N-phospho-L-histidine.</text>
        <dbReference type="EC" id="2.7.13.3"/>
    </reaction>
</comment>
<feature type="non-terminal residue" evidence="7">
    <location>
        <position position="1"/>
    </location>
</feature>
<gene>
    <name evidence="7" type="ORF">ACFQ1S_38780</name>
</gene>
<dbReference type="SUPFAM" id="SSF55874">
    <property type="entry name" value="ATPase domain of HSP90 chaperone/DNA topoisomerase II/histidine kinase"/>
    <property type="match status" value="1"/>
</dbReference>
<dbReference type="PANTHER" id="PTHR43547:SF2">
    <property type="entry name" value="HYBRID SIGNAL TRANSDUCTION HISTIDINE KINASE C"/>
    <property type="match status" value="1"/>
</dbReference>
<dbReference type="InterPro" id="IPR003661">
    <property type="entry name" value="HisK_dim/P_dom"/>
</dbReference>
<proteinExistence type="predicted"/>
<evidence type="ECO:0000313" key="7">
    <source>
        <dbReference type="EMBL" id="MFD1051059.1"/>
    </source>
</evidence>
<evidence type="ECO:0000256" key="4">
    <source>
        <dbReference type="ARBA" id="ARBA00022553"/>
    </source>
</evidence>
<dbReference type="PANTHER" id="PTHR43547">
    <property type="entry name" value="TWO-COMPONENT HISTIDINE KINASE"/>
    <property type="match status" value="1"/>
</dbReference>
<dbReference type="Gene3D" id="1.10.287.130">
    <property type="match status" value="1"/>
</dbReference>
<name>A0ABW3MNA0_9PSEU</name>
<dbReference type="InterPro" id="IPR036097">
    <property type="entry name" value="HisK_dim/P_sf"/>
</dbReference>
<dbReference type="InterPro" id="IPR003594">
    <property type="entry name" value="HATPase_dom"/>
</dbReference>
<reference evidence="8" key="1">
    <citation type="journal article" date="2019" name="Int. J. Syst. Evol. Microbiol.">
        <title>The Global Catalogue of Microorganisms (GCM) 10K type strain sequencing project: providing services to taxonomists for standard genome sequencing and annotation.</title>
        <authorList>
            <consortium name="The Broad Institute Genomics Platform"/>
            <consortium name="The Broad Institute Genome Sequencing Center for Infectious Disease"/>
            <person name="Wu L."/>
            <person name="Ma J."/>
        </authorList>
    </citation>
    <scope>NUCLEOTIDE SEQUENCE [LARGE SCALE GENOMIC DNA]</scope>
    <source>
        <strain evidence="8">JCM 31486</strain>
    </source>
</reference>
<evidence type="ECO:0000313" key="8">
    <source>
        <dbReference type="Proteomes" id="UP001597045"/>
    </source>
</evidence>
<dbReference type="PROSITE" id="PS50109">
    <property type="entry name" value="HIS_KIN"/>
    <property type="match status" value="1"/>
</dbReference>
<dbReference type="InterPro" id="IPR036890">
    <property type="entry name" value="HATPase_C_sf"/>
</dbReference>
<accession>A0ABW3MNA0</accession>
<dbReference type="EC" id="2.7.13.3" evidence="3"/>
<dbReference type="Pfam" id="PF00512">
    <property type="entry name" value="HisKA"/>
    <property type="match status" value="1"/>
</dbReference>
<keyword evidence="4" id="KW-0597">Phosphoprotein</keyword>
<evidence type="ECO:0000256" key="3">
    <source>
        <dbReference type="ARBA" id="ARBA00012438"/>
    </source>
</evidence>
<dbReference type="GO" id="GO:0016301">
    <property type="term" value="F:kinase activity"/>
    <property type="evidence" value="ECO:0007669"/>
    <property type="project" value="UniProtKB-KW"/>
</dbReference>